<keyword evidence="13" id="KW-1185">Reference proteome</keyword>
<feature type="transmembrane region" description="Helical" evidence="11">
    <location>
        <begin position="7"/>
        <end position="27"/>
    </location>
</feature>
<dbReference type="PANTHER" id="PTHR34971:SF2">
    <property type="entry name" value="PHOTOSYSTEM II REACTION CENTER PROTEIN Z"/>
    <property type="match status" value="1"/>
</dbReference>
<evidence type="ECO:0000256" key="7">
    <source>
        <dbReference type="ARBA" id="ARBA00023078"/>
    </source>
</evidence>
<evidence type="ECO:0000313" key="13">
    <source>
        <dbReference type="Proteomes" id="UP000830835"/>
    </source>
</evidence>
<evidence type="ECO:0000256" key="4">
    <source>
        <dbReference type="ARBA" id="ARBA00022531"/>
    </source>
</evidence>
<dbReference type="InterPro" id="IPR036512">
    <property type="entry name" value="PSII_PsbZ_sf"/>
</dbReference>
<keyword evidence="9 10" id="KW-0604">Photosystem II</keyword>
<evidence type="ECO:0000313" key="12">
    <source>
        <dbReference type="EMBL" id="MCJ2543734.1"/>
    </source>
</evidence>
<dbReference type="Gene3D" id="1.10.287.740">
    <property type="entry name" value="Photosystem II PsbZ, reaction centre"/>
    <property type="match status" value="1"/>
</dbReference>
<evidence type="ECO:0000256" key="6">
    <source>
        <dbReference type="ARBA" id="ARBA00022989"/>
    </source>
</evidence>
<comment type="function">
    <text evidence="10">Controls the interaction of photosystem II (PSII) cores with the light-harvesting antenna, regulates electron flow through the 2 photosystem reaction centers. PSII is a light-driven water plastoquinone oxidoreductase, using light energy to abstract electrons from H(2)O, generating a proton gradient subsequently used for ATP formation.</text>
</comment>
<proteinExistence type="inferred from homology"/>
<dbReference type="SUPFAM" id="SSF161055">
    <property type="entry name" value="PsbZ-like"/>
    <property type="match status" value="1"/>
</dbReference>
<keyword evidence="8 11" id="KW-0472">Membrane</keyword>
<dbReference type="EMBL" id="JAFIRA010000035">
    <property type="protein sequence ID" value="MCJ2543734.1"/>
    <property type="molecule type" value="Genomic_DNA"/>
</dbReference>
<keyword evidence="6 11" id="KW-1133">Transmembrane helix</keyword>
<feature type="transmembrane region" description="Helical" evidence="11">
    <location>
        <begin position="39"/>
        <end position="60"/>
    </location>
</feature>
<evidence type="ECO:0000256" key="9">
    <source>
        <dbReference type="ARBA" id="ARBA00023276"/>
    </source>
</evidence>
<dbReference type="Proteomes" id="UP000830835">
    <property type="component" value="Unassembled WGS sequence"/>
</dbReference>
<gene>
    <name evidence="12" type="primary">psbZ</name>
    <name evidence="12" type="ORF">JX360_12600</name>
</gene>
<evidence type="ECO:0000256" key="10">
    <source>
        <dbReference type="RuleBase" id="RU003472"/>
    </source>
</evidence>
<dbReference type="Pfam" id="PF01737">
    <property type="entry name" value="Ycf9"/>
    <property type="match status" value="1"/>
</dbReference>
<protein>
    <recommendedName>
        <fullName evidence="10">Photosystem II reaction center protein Z</fullName>
    </recommendedName>
</protein>
<evidence type="ECO:0000256" key="5">
    <source>
        <dbReference type="ARBA" id="ARBA00022692"/>
    </source>
</evidence>
<dbReference type="PANTHER" id="PTHR34971">
    <property type="entry name" value="PHOTOSYSTEM II REACTION CENTER PROTEIN Z"/>
    <property type="match status" value="1"/>
</dbReference>
<evidence type="ECO:0000256" key="2">
    <source>
        <dbReference type="ARBA" id="ARBA00008367"/>
    </source>
</evidence>
<comment type="caution">
    <text evidence="12">The sequence shown here is derived from an EMBL/GenBank/DDBJ whole genome shotgun (WGS) entry which is preliminary data.</text>
</comment>
<sequence>MMIIFQIALLVLVLYSLLLLVVVPVLYSSSSDWGRGKNVILVGSLLWVLMVIGVGLLNFLK</sequence>
<dbReference type="InterPro" id="IPR002644">
    <property type="entry name" value="PSII_PsbZ"/>
</dbReference>
<name>A0ABT0CDC7_THEVL</name>
<comment type="similarity">
    <text evidence="2 10">Belongs to the PsbZ family.</text>
</comment>
<evidence type="ECO:0000256" key="1">
    <source>
        <dbReference type="ARBA" id="ARBA00004141"/>
    </source>
</evidence>
<evidence type="ECO:0000256" key="8">
    <source>
        <dbReference type="ARBA" id="ARBA00023136"/>
    </source>
</evidence>
<evidence type="ECO:0000256" key="11">
    <source>
        <dbReference type="SAM" id="Phobius"/>
    </source>
</evidence>
<comment type="subcellular location">
    <subcellularLocation>
        <location evidence="1">Membrane</location>
        <topology evidence="1">Multi-pass membrane protein</topology>
    </subcellularLocation>
</comment>
<dbReference type="RefSeq" id="WP_244351530.1">
    <property type="nucleotide sequence ID" value="NZ_JAFIRA010000035.1"/>
</dbReference>
<dbReference type="NCBIfam" id="TIGR03043">
    <property type="entry name" value="PS_II_psbZ"/>
    <property type="match status" value="1"/>
</dbReference>
<keyword evidence="4 10" id="KW-0602">Photosynthesis</keyword>
<keyword evidence="7 10" id="KW-0793">Thylakoid</keyword>
<evidence type="ECO:0000256" key="3">
    <source>
        <dbReference type="ARBA" id="ARBA00022469"/>
    </source>
</evidence>
<keyword evidence="3 10" id="KW-0674">Reaction center</keyword>
<reference evidence="12" key="1">
    <citation type="submission" date="2021-02" db="EMBL/GenBank/DDBJ databases">
        <title>The CRISPR/cas machinery reduction and long-range gene transfer in the hot spring cyanobacterium Synechococcus.</title>
        <authorList>
            <person name="Dvorak P."/>
            <person name="Jahodarova E."/>
            <person name="Hasler P."/>
            <person name="Poulickova A."/>
        </authorList>
    </citation>
    <scope>NUCLEOTIDE SEQUENCE</scope>
    <source>
        <strain evidence="12">Rupite</strain>
    </source>
</reference>
<keyword evidence="5 10" id="KW-0812">Transmembrane</keyword>
<organism evidence="12 13">
    <name type="scientific">Thermostichus vulcanus str. 'Rupite'</name>
    <dbReference type="NCBI Taxonomy" id="2813851"/>
    <lineage>
        <taxon>Bacteria</taxon>
        <taxon>Bacillati</taxon>
        <taxon>Cyanobacteriota</taxon>
        <taxon>Cyanophyceae</taxon>
        <taxon>Thermostichales</taxon>
        <taxon>Thermostichaceae</taxon>
        <taxon>Thermostichus</taxon>
    </lineage>
</organism>
<accession>A0ABT0CDC7</accession>